<evidence type="ECO:0000313" key="3">
    <source>
        <dbReference type="EMBL" id="PBD16678.1"/>
    </source>
</evidence>
<dbReference type="AlphaFoldDB" id="A0A2A3JNF8"/>
<keyword evidence="4" id="KW-1185">Reference proteome</keyword>
<evidence type="ECO:0000313" key="2">
    <source>
        <dbReference type="EMBL" id="MCT4372641.1"/>
    </source>
</evidence>
<feature type="signal peptide" evidence="1">
    <location>
        <begin position="1"/>
        <end position="32"/>
    </location>
</feature>
<feature type="chain" id="PRO_5012087840" evidence="1">
    <location>
        <begin position="33"/>
        <end position="277"/>
    </location>
</feature>
<dbReference type="OrthoDB" id="7869376at2"/>
<sequence length="277" mass="29263">MTRLLHVLPLPLRQLGHLALFALLLPATVARAAEGSLNTGVAVYRGAAATQVDVTMVRGITRSDQLPPHLLAVRKRLSRGAYVRFAQLRDLADHRDGNAAFQLANRLDLDARPDLAADIAHYYAIAAVTGSGGAIFGFIAALDRVDPGTTSPGRLEVLKNALLAYAIAGSSAATEALIRHHVSGTPFGPMQDELEALARREGAPGADAAALQLASEILQDKAATAGDLRRARGFLEAAGRGSSLRQRLIVQNLGPVVDTRLSEAVSLALLTLREGPR</sequence>
<keyword evidence="1" id="KW-0732">Signal</keyword>
<dbReference type="RefSeq" id="WP_095884418.1">
    <property type="nucleotide sequence ID" value="NZ_NTHN02000051.1"/>
</dbReference>
<gene>
    <name evidence="2" type="ORF">CLG85_020970</name>
    <name evidence="3" type="ORF">CLG85_24290</name>
</gene>
<dbReference type="Proteomes" id="UP000217448">
    <property type="component" value="Unassembled WGS sequence"/>
</dbReference>
<proteinExistence type="predicted"/>
<reference evidence="4" key="2">
    <citation type="submission" date="2023-07" db="EMBL/GenBank/DDBJ databases">
        <title>Yangia mangrovi SAOS 153D genome.</title>
        <authorList>
            <person name="Verma A."/>
            <person name="Pal Y."/>
            <person name="Sundharam S."/>
            <person name="Bisht B."/>
            <person name="Srinivasan K."/>
        </authorList>
    </citation>
    <scope>NUCLEOTIDE SEQUENCE [LARGE SCALE GENOMIC DNA]</scope>
    <source>
        <strain evidence="4">SAOS 153D</strain>
    </source>
</reference>
<protein>
    <submittedName>
        <fullName evidence="3">Uncharacterized protein</fullName>
    </submittedName>
</protein>
<reference evidence="2" key="3">
    <citation type="submission" date="2024-05" db="EMBL/GenBank/DDBJ databases">
        <title>Yangia mangrovi SAOS 153D genome.</title>
        <authorList>
            <person name="Verma A."/>
            <person name="Pal Y."/>
            <person name="Sundharam S."/>
            <person name="Bisht B."/>
            <person name="Srinivasan K."/>
        </authorList>
    </citation>
    <scope>NUCLEOTIDE SEQUENCE</scope>
    <source>
        <strain evidence="2">SAOS 153D</strain>
    </source>
</reference>
<evidence type="ECO:0000313" key="4">
    <source>
        <dbReference type="Proteomes" id="UP000217448"/>
    </source>
</evidence>
<comment type="caution">
    <text evidence="3">The sequence shown here is derived from an EMBL/GenBank/DDBJ whole genome shotgun (WGS) entry which is preliminary data.</text>
</comment>
<accession>A0A2A3JNF8</accession>
<evidence type="ECO:0000256" key="1">
    <source>
        <dbReference type="SAM" id="SignalP"/>
    </source>
</evidence>
<organism evidence="3">
    <name type="scientific">Alloyangia mangrovi</name>
    <dbReference type="NCBI Taxonomy" id="1779329"/>
    <lineage>
        <taxon>Bacteria</taxon>
        <taxon>Pseudomonadati</taxon>
        <taxon>Pseudomonadota</taxon>
        <taxon>Alphaproteobacteria</taxon>
        <taxon>Rhodobacterales</taxon>
        <taxon>Roseobacteraceae</taxon>
        <taxon>Alloyangia</taxon>
    </lineage>
</organism>
<name>A0A2A3JNF8_9RHOB</name>
<dbReference type="EMBL" id="NTHN01000588">
    <property type="protein sequence ID" value="PBD16678.1"/>
    <property type="molecule type" value="Genomic_DNA"/>
</dbReference>
<dbReference type="EMBL" id="NTHN02000051">
    <property type="protein sequence ID" value="MCT4372641.1"/>
    <property type="molecule type" value="Genomic_DNA"/>
</dbReference>
<reference evidence="3" key="1">
    <citation type="submission" date="2017-09" db="EMBL/GenBank/DDBJ databases">
        <title>Yangia sp. SAOS 153D whole genome sequencing.</title>
        <authorList>
            <person name="Verma A."/>
            <person name="Krishnamurthi S."/>
        </authorList>
    </citation>
    <scope>NUCLEOTIDE SEQUENCE [LARGE SCALE GENOMIC DNA]</scope>
    <source>
        <strain evidence="3">SAOS 153D</strain>
    </source>
</reference>